<feature type="region of interest" description="Disordered" evidence="1">
    <location>
        <begin position="1"/>
        <end position="62"/>
    </location>
</feature>
<dbReference type="EMBL" id="OB796621">
    <property type="protein sequence ID" value="CAD7433630.1"/>
    <property type="molecule type" value="Genomic_DNA"/>
</dbReference>
<protein>
    <submittedName>
        <fullName evidence="2">Uncharacterized protein</fullName>
    </submittedName>
</protein>
<reference evidence="2" key="1">
    <citation type="submission" date="2020-11" db="EMBL/GenBank/DDBJ databases">
        <authorList>
            <person name="Tran Van P."/>
        </authorList>
    </citation>
    <scope>NUCLEOTIDE SEQUENCE</scope>
</reference>
<dbReference type="InterPro" id="IPR005615">
    <property type="entry name" value="Glutathione_synthase"/>
</dbReference>
<proteinExistence type="predicted"/>
<name>A0A7R9HTC2_9NEOP</name>
<dbReference type="GO" id="GO:0005524">
    <property type="term" value="F:ATP binding"/>
    <property type="evidence" value="ECO:0007669"/>
    <property type="project" value="InterPro"/>
</dbReference>
<dbReference type="Pfam" id="PF03917">
    <property type="entry name" value="GSH_synth_ATP"/>
    <property type="match status" value="1"/>
</dbReference>
<organism evidence="2">
    <name type="scientific">Timema monikensis</name>
    <dbReference type="NCBI Taxonomy" id="170555"/>
    <lineage>
        <taxon>Eukaryota</taxon>
        <taxon>Metazoa</taxon>
        <taxon>Ecdysozoa</taxon>
        <taxon>Arthropoda</taxon>
        <taxon>Hexapoda</taxon>
        <taxon>Insecta</taxon>
        <taxon>Pterygota</taxon>
        <taxon>Neoptera</taxon>
        <taxon>Polyneoptera</taxon>
        <taxon>Phasmatodea</taxon>
        <taxon>Timematodea</taxon>
        <taxon>Timematoidea</taxon>
        <taxon>Timematidae</taxon>
        <taxon>Timema</taxon>
    </lineage>
</organism>
<dbReference type="AlphaFoldDB" id="A0A7R9HTC2"/>
<sequence length="302" mass="34064">MNRQIQEETFDMETDDEDKFEEGDEEDTEEDSIYQELESLEEMDIPEEAVEDPGPSESKRTKVSLARDVKEILNMKLSILLDRCKVSDRNATRISIATLEALNLDPPQHMLSKKNLPSTNTPEPALREQQCSHYLAVLPSSPTPFYVRMRTTIKHHVAGTVKRTVPYKDFCIFFINWGMATETQVTDKDIPDTQPYSGVAALLEPGWVHQHWGSLVSLLSDKCADQTFQLGLFRSDYFADSAANFGIKQVEFNTIASSFGGIATNISQYNSYPVVYTVLDWPADDWEIGTQSLVSSTEKVSS</sequence>
<evidence type="ECO:0000313" key="2">
    <source>
        <dbReference type="EMBL" id="CAD7433630.1"/>
    </source>
</evidence>
<dbReference type="SUPFAM" id="SSF56059">
    <property type="entry name" value="Glutathione synthetase ATP-binding domain-like"/>
    <property type="match status" value="1"/>
</dbReference>
<gene>
    <name evidence="2" type="ORF">TMSB3V08_LOCUS10300</name>
</gene>
<accession>A0A7R9HTC2</accession>
<dbReference type="Gene3D" id="3.30.470.20">
    <property type="entry name" value="ATP-grasp fold, B domain"/>
    <property type="match status" value="1"/>
</dbReference>
<dbReference type="GO" id="GO:0004363">
    <property type="term" value="F:glutathione synthase activity"/>
    <property type="evidence" value="ECO:0007669"/>
    <property type="project" value="InterPro"/>
</dbReference>
<evidence type="ECO:0000256" key="1">
    <source>
        <dbReference type="SAM" id="MobiDB-lite"/>
    </source>
</evidence>
<feature type="compositionally biased region" description="Acidic residues" evidence="1">
    <location>
        <begin position="8"/>
        <end position="51"/>
    </location>
</feature>